<evidence type="ECO:0000313" key="2">
    <source>
        <dbReference type="EMBL" id="CAB4173206.1"/>
    </source>
</evidence>
<proteinExistence type="predicted"/>
<gene>
    <name evidence="3" type="ORF">UFOVP1115_55</name>
    <name evidence="4" type="ORF">UFOVP1390_47</name>
    <name evidence="5" type="ORF">UFOVP1567_54</name>
    <name evidence="1" type="ORF">UFOVP626_41</name>
    <name evidence="2" type="ORF">UFOVP951_36</name>
</gene>
<reference evidence="5" key="1">
    <citation type="submission" date="2020-05" db="EMBL/GenBank/DDBJ databases">
        <authorList>
            <person name="Chiriac C."/>
            <person name="Salcher M."/>
            <person name="Ghai R."/>
            <person name="Kavagutti S V."/>
        </authorList>
    </citation>
    <scope>NUCLEOTIDE SEQUENCE</scope>
</reference>
<protein>
    <submittedName>
        <fullName evidence="5">Uncharacterized protein</fullName>
    </submittedName>
</protein>
<evidence type="ECO:0000313" key="4">
    <source>
        <dbReference type="EMBL" id="CAB4204282.1"/>
    </source>
</evidence>
<organism evidence="5">
    <name type="scientific">uncultured Caudovirales phage</name>
    <dbReference type="NCBI Taxonomy" id="2100421"/>
    <lineage>
        <taxon>Viruses</taxon>
        <taxon>Duplodnaviria</taxon>
        <taxon>Heunggongvirae</taxon>
        <taxon>Uroviricota</taxon>
        <taxon>Caudoviricetes</taxon>
        <taxon>Peduoviridae</taxon>
        <taxon>Maltschvirus</taxon>
        <taxon>Maltschvirus maltsch</taxon>
    </lineage>
</organism>
<dbReference type="EMBL" id="LR797336">
    <property type="protein sequence ID" value="CAB4204282.1"/>
    <property type="molecule type" value="Genomic_DNA"/>
</dbReference>
<dbReference type="EMBL" id="LR798459">
    <property type="protein sequence ID" value="CAB5238500.1"/>
    <property type="molecule type" value="Genomic_DNA"/>
</dbReference>
<accession>A0A6J7XMN0</accession>
<dbReference type="EMBL" id="LR797068">
    <property type="protein sequence ID" value="CAB4184931.1"/>
    <property type="molecule type" value="Genomic_DNA"/>
</dbReference>
<evidence type="ECO:0000313" key="5">
    <source>
        <dbReference type="EMBL" id="CAB5238500.1"/>
    </source>
</evidence>
<evidence type="ECO:0000313" key="3">
    <source>
        <dbReference type="EMBL" id="CAB4184931.1"/>
    </source>
</evidence>
<evidence type="ECO:0000313" key="1">
    <source>
        <dbReference type="EMBL" id="CAB4153929.1"/>
    </source>
</evidence>
<dbReference type="EMBL" id="LR796900">
    <property type="protein sequence ID" value="CAB4173206.1"/>
    <property type="molecule type" value="Genomic_DNA"/>
</dbReference>
<name>A0A6J7XMN0_9CAUD</name>
<dbReference type="EMBL" id="LR796605">
    <property type="protein sequence ID" value="CAB4153929.1"/>
    <property type="molecule type" value="Genomic_DNA"/>
</dbReference>
<sequence>MTIQLTPRAASLLPKWAVIDNVPDGIRALAVYAAKRPGLAFRDYCRSWQDKDGRAAYFREARAISDQLADVREALAAAYAQGVTDADLIECSRGERLTLAADLSIDYTVGQYWPTEYRAAVARLADYATRVAKNRTRKALEIAA</sequence>